<reference evidence="4 5" key="1">
    <citation type="submission" date="2016-03" db="EMBL/GenBank/DDBJ databases">
        <authorList>
            <person name="Ploux O."/>
        </authorList>
    </citation>
    <scope>NUCLEOTIDE SEQUENCE [LARGE SCALE GENOMIC DNA]</scope>
    <source>
        <strain evidence="4 5">UAMH 11012</strain>
    </source>
</reference>
<dbReference type="InterPro" id="IPR013154">
    <property type="entry name" value="ADH-like_N"/>
</dbReference>
<protein>
    <submittedName>
        <fullName evidence="4">Related to oxidoreductase</fullName>
    </submittedName>
</protein>
<keyword evidence="5" id="KW-1185">Reference proteome</keyword>
<evidence type="ECO:0000256" key="1">
    <source>
        <dbReference type="ARBA" id="ARBA00008072"/>
    </source>
</evidence>
<feature type="domain" description="Enoyl reductase (ER)" evidence="3">
    <location>
        <begin position="10"/>
        <end position="337"/>
    </location>
</feature>
<dbReference type="AlphaFoldDB" id="A0A1L7XYT0"/>
<keyword evidence="2" id="KW-0560">Oxidoreductase</keyword>
<dbReference type="Proteomes" id="UP000184330">
    <property type="component" value="Unassembled WGS sequence"/>
</dbReference>
<dbReference type="EMBL" id="FJOG01000095">
    <property type="protein sequence ID" value="CZR70116.1"/>
    <property type="molecule type" value="Genomic_DNA"/>
</dbReference>
<dbReference type="SUPFAM" id="SSF50129">
    <property type="entry name" value="GroES-like"/>
    <property type="match status" value="1"/>
</dbReference>
<dbReference type="InterPro" id="IPR047122">
    <property type="entry name" value="Trans-enoyl_RdTase-like"/>
</dbReference>
<organism evidence="4 5">
    <name type="scientific">Phialocephala subalpina</name>
    <dbReference type="NCBI Taxonomy" id="576137"/>
    <lineage>
        <taxon>Eukaryota</taxon>
        <taxon>Fungi</taxon>
        <taxon>Dikarya</taxon>
        <taxon>Ascomycota</taxon>
        <taxon>Pezizomycotina</taxon>
        <taxon>Leotiomycetes</taxon>
        <taxon>Helotiales</taxon>
        <taxon>Mollisiaceae</taxon>
        <taxon>Phialocephala</taxon>
        <taxon>Phialocephala fortinii species complex</taxon>
    </lineage>
</organism>
<dbReference type="OrthoDB" id="9992527at2759"/>
<dbReference type="InterPro" id="IPR036291">
    <property type="entry name" value="NAD(P)-bd_dom_sf"/>
</dbReference>
<comment type="similarity">
    <text evidence="1">Belongs to the zinc-containing alcohol dehydrogenase family.</text>
</comment>
<evidence type="ECO:0000256" key="2">
    <source>
        <dbReference type="ARBA" id="ARBA00023002"/>
    </source>
</evidence>
<gene>
    <name evidence="4" type="ORF">PAC_20017</name>
</gene>
<dbReference type="Gene3D" id="3.90.180.10">
    <property type="entry name" value="Medium-chain alcohol dehydrogenases, catalytic domain"/>
    <property type="match status" value="1"/>
</dbReference>
<dbReference type="InterPro" id="IPR011032">
    <property type="entry name" value="GroES-like_sf"/>
</dbReference>
<dbReference type="CDD" id="cd08249">
    <property type="entry name" value="enoyl_reductase_like"/>
    <property type="match status" value="1"/>
</dbReference>
<accession>A0A1L7XYT0</accession>
<dbReference type="PANTHER" id="PTHR45348:SF2">
    <property type="entry name" value="ZINC-TYPE ALCOHOL DEHYDROGENASE-LIKE PROTEIN C2E1P3.01"/>
    <property type="match status" value="1"/>
</dbReference>
<dbReference type="InterPro" id="IPR020843">
    <property type="entry name" value="ER"/>
</dbReference>
<evidence type="ECO:0000313" key="5">
    <source>
        <dbReference type="Proteomes" id="UP000184330"/>
    </source>
</evidence>
<evidence type="ECO:0000313" key="4">
    <source>
        <dbReference type="EMBL" id="CZR70116.1"/>
    </source>
</evidence>
<dbReference type="Gene3D" id="3.40.50.720">
    <property type="entry name" value="NAD(P)-binding Rossmann-like Domain"/>
    <property type="match status" value="1"/>
</dbReference>
<dbReference type="SUPFAM" id="SSF51735">
    <property type="entry name" value="NAD(P)-binding Rossmann-fold domains"/>
    <property type="match status" value="1"/>
</dbReference>
<dbReference type="GO" id="GO:0016651">
    <property type="term" value="F:oxidoreductase activity, acting on NAD(P)H"/>
    <property type="evidence" value="ECO:0007669"/>
    <property type="project" value="InterPro"/>
</dbReference>
<dbReference type="PANTHER" id="PTHR45348">
    <property type="entry name" value="HYPOTHETICAL OXIDOREDUCTASE (EUROFUNG)"/>
    <property type="match status" value="1"/>
</dbReference>
<dbReference type="STRING" id="576137.A0A1L7XYT0"/>
<proteinExistence type="inferred from homology"/>
<dbReference type="SMART" id="SM00829">
    <property type="entry name" value="PKS_ER"/>
    <property type="match status" value="1"/>
</dbReference>
<sequence>MKGILLEKVGGEFTLVDTLEKPKPGPTQVLVKSLVAGINPVEGFMQMTGMLVTAWPIVLGCDASGTVVEVGSSVKKFSEGDGIYGCTRLGTPGYCTFQEYFLMDENLAFKKSEAISLEGAATIGVGILTACLGLISGTKIKLEQNSAADSNEWIIVLGGSAGVGQYAVAKLCGYKVLATCSPSSDKASLGADATVSYKIPLAEQLAEIAKITKGKFSRCFDASAMAAETGMDALAQCGDPDAQVKHFASTNDWVPIEPKEGVEVYLCSLGQIGRSGSEHTAQVNQDMEGFIPVLERYFDEGLLKPMEYEVVGDVGVGEVLKGLDAFNARKGGEKKVVVRIAPDSA</sequence>
<dbReference type="Pfam" id="PF08240">
    <property type="entry name" value="ADH_N"/>
    <property type="match status" value="1"/>
</dbReference>
<evidence type="ECO:0000259" key="3">
    <source>
        <dbReference type="SMART" id="SM00829"/>
    </source>
</evidence>
<name>A0A1L7XYT0_9HELO</name>